<feature type="chain" id="PRO_5038883383" evidence="3">
    <location>
        <begin position="30"/>
        <end position="394"/>
    </location>
</feature>
<dbReference type="EMBL" id="VFOQ01000001">
    <property type="protein sequence ID" value="TQL61765.1"/>
    <property type="molecule type" value="Genomic_DNA"/>
</dbReference>
<dbReference type="InterPro" id="IPR004474">
    <property type="entry name" value="LytR_CpsA_psr"/>
</dbReference>
<dbReference type="NCBIfam" id="TIGR00350">
    <property type="entry name" value="lytR_cpsA_psr"/>
    <property type="match status" value="1"/>
</dbReference>
<dbReference type="PANTHER" id="PTHR33392:SF6">
    <property type="entry name" value="POLYISOPRENYL-TEICHOIC ACID--PEPTIDOGLYCAN TEICHOIC ACID TRANSFERASE TAGU"/>
    <property type="match status" value="1"/>
</dbReference>
<reference evidence="5 6" key="1">
    <citation type="submission" date="2019-06" db="EMBL/GenBank/DDBJ databases">
        <title>Sequencing the genomes of 1000 actinobacteria strains.</title>
        <authorList>
            <person name="Klenk H.-P."/>
        </authorList>
    </citation>
    <scope>NUCLEOTIDE SEQUENCE [LARGE SCALE GENOMIC DNA]</scope>
    <source>
        <strain evidence="5 6">DSM 18082</strain>
    </source>
</reference>
<protein>
    <submittedName>
        <fullName evidence="5">LytR family transcriptional attenuator</fullName>
    </submittedName>
</protein>
<comment type="similarity">
    <text evidence="1">Belongs to the LytR/CpsA/Psr (LCP) family.</text>
</comment>
<organism evidence="5 6">
    <name type="scientific">Oryzihumus leptocrescens</name>
    <dbReference type="NCBI Taxonomy" id="297536"/>
    <lineage>
        <taxon>Bacteria</taxon>
        <taxon>Bacillati</taxon>
        <taxon>Actinomycetota</taxon>
        <taxon>Actinomycetes</taxon>
        <taxon>Micrococcales</taxon>
        <taxon>Intrasporangiaceae</taxon>
        <taxon>Oryzihumus</taxon>
    </lineage>
</organism>
<keyword evidence="6" id="KW-1185">Reference proteome</keyword>
<proteinExistence type="inferred from homology"/>
<keyword evidence="3" id="KW-0732">Signal</keyword>
<feature type="domain" description="Cell envelope-related transcriptional attenuator" evidence="4">
    <location>
        <begin position="183"/>
        <end position="306"/>
    </location>
</feature>
<accession>A0A542ZN53</accession>
<evidence type="ECO:0000256" key="3">
    <source>
        <dbReference type="SAM" id="SignalP"/>
    </source>
</evidence>
<feature type="signal peptide" evidence="3">
    <location>
        <begin position="1"/>
        <end position="29"/>
    </location>
</feature>
<evidence type="ECO:0000313" key="5">
    <source>
        <dbReference type="EMBL" id="TQL61765.1"/>
    </source>
</evidence>
<evidence type="ECO:0000313" key="6">
    <source>
        <dbReference type="Proteomes" id="UP000319514"/>
    </source>
</evidence>
<feature type="region of interest" description="Disordered" evidence="2">
    <location>
        <begin position="33"/>
        <end position="57"/>
    </location>
</feature>
<evidence type="ECO:0000259" key="4">
    <source>
        <dbReference type="Pfam" id="PF03816"/>
    </source>
</evidence>
<evidence type="ECO:0000256" key="1">
    <source>
        <dbReference type="ARBA" id="ARBA00006068"/>
    </source>
</evidence>
<name>A0A542ZN53_9MICO</name>
<comment type="caution">
    <text evidence="5">The sequence shown here is derived from an EMBL/GenBank/DDBJ whole genome shotgun (WGS) entry which is preliminary data.</text>
</comment>
<dbReference type="AlphaFoldDB" id="A0A542ZN53"/>
<dbReference type="InterPro" id="IPR050922">
    <property type="entry name" value="LytR/CpsA/Psr_CW_biosynth"/>
</dbReference>
<dbReference type="RefSeq" id="WP_141789502.1">
    <property type="nucleotide sequence ID" value="NZ_BAAAKX010000012.1"/>
</dbReference>
<dbReference type="Gene3D" id="3.40.630.190">
    <property type="entry name" value="LCP protein"/>
    <property type="match status" value="1"/>
</dbReference>
<sequence>MRPTQSAHLTRRRLRAAGAGVVALALALAGCTGSDKPAPKAAPSTTSRPAPPPSPFQAKGLPAGLLAAVKPIYVGGAVPASPSAAAALKARKVTPGAKVTVVGSLGTWKKTPIAVVTSGKDVTLAVGPKWKVVGGWWPSLKVSRPSLGPGPRRVLFIGSDARPGENPATARGDSLHILGLDGKGRGGIVGIPRDSWVPLSTGGHGKINSALPRGGPVAETRTVSAYTGVPLEGYVVTGFQGFVTLVDHAGGVRLTSPRAFHDTYSQALIRKGLNILNGGQALAYARSRHAQPAGDFDRSLNQGRLLLAGAAGVRLAGPSRLPRLLQNSSPHVITNLSPERVLTLAATVFATWPGGVHNRVATGGVGMSPDGQSIVELGSAARALFADIRDGSLR</sequence>
<evidence type="ECO:0000256" key="2">
    <source>
        <dbReference type="SAM" id="MobiDB-lite"/>
    </source>
</evidence>
<dbReference type="OrthoDB" id="9782542at2"/>
<feature type="compositionally biased region" description="Low complexity" evidence="2">
    <location>
        <begin position="39"/>
        <end position="48"/>
    </location>
</feature>
<dbReference type="PANTHER" id="PTHR33392">
    <property type="entry name" value="POLYISOPRENYL-TEICHOIC ACID--PEPTIDOGLYCAN TEICHOIC ACID TRANSFERASE TAGU"/>
    <property type="match status" value="1"/>
</dbReference>
<dbReference type="Pfam" id="PF03816">
    <property type="entry name" value="LytR_cpsA_psr"/>
    <property type="match status" value="1"/>
</dbReference>
<dbReference type="PROSITE" id="PS51257">
    <property type="entry name" value="PROKAR_LIPOPROTEIN"/>
    <property type="match status" value="1"/>
</dbReference>
<gene>
    <name evidence="5" type="ORF">FB474_3184</name>
</gene>
<dbReference type="Proteomes" id="UP000319514">
    <property type="component" value="Unassembled WGS sequence"/>
</dbReference>